<name>A0A6G0ZH15_APHCR</name>
<proteinExistence type="predicted"/>
<organism evidence="2 3">
    <name type="scientific">Aphis craccivora</name>
    <name type="common">Cowpea aphid</name>
    <dbReference type="NCBI Taxonomy" id="307492"/>
    <lineage>
        <taxon>Eukaryota</taxon>
        <taxon>Metazoa</taxon>
        <taxon>Ecdysozoa</taxon>
        <taxon>Arthropoda</taxon>
        <taxon>Hexapoda</taxon>
        <taxon>Insecta</taxon>
        <taxon>Pterygota</taxon>
        <taxon>Neoptera</taxon>
        <taxon>Paraneoptera</taxon>
        <taxon>Hemiptera</taxon>
        <taxon>Sternorrhyncha</taxon>
        <taxon>Aphidomorpha</taxon>
        <taxon>Aphidoidea</taxon>
        <taxon>Aphididae</taxon>
        <taxon>Aphidini</taxon>
        <taxon>Aphis</taxon>
        <taxon>Aphis</taxon>
    </lineage>
</organism>
<evidence type="ECO:0000313" key="2">
    <source>
        <dbReference type="EMBL" id="KAF0770163.1"/>
    </source>
</evidence>
<evidence type="ECO:0000313" key="3">
    <source>
        <dbReference type="Proteomes" id="UP000478052"/>
    </source>
</evidence>
<dbReference type="EMBL" id="VUJU01000474">
    <property type="protein sequence ID" value="KAF0770163.1"/>
    <property type="molecule type" value="Genomic_DNA"/>
</dbReference>
<dbReference type="InterPro" id="IPR040676">
    <property type="entry name" value="DUF5641"/>
</dbReference>
<dbReference type="Pfam" id="PF18701">
    <property type="entry name" value="DUF5641"/>
    <property type="match status" value="1"/>
</dbReference>
<comment type="caution">
    <text evidence="2">The sequence shown here is derived from an EMBL/GenBank/DDBJ whole genome shotgun (WGS) entry which is preliminary data.</text>
</comment>
<protein>
    <submittedName>
        <fullName evidence="2">Integrase catalytic domain-containing protein</fullName>
    </submittedName>
</protein>
<evidence type="ECO:0000259" key="1">
    <source>
        <dbReference type="Pfam" id="PF18701"/>
    </source>
</evidence>
<feature type="domain" description="DUF5641" evidence="1">
    <location>
        <begin position="3"/>
        <end position="44"/>
    </location>
</feature>
<gene>
    <name evidence="2" type="ORF">FWK35_00001920</name>
</gene>
<dbReference type="AlphaFoldDB" id="A0A6G0ZH15"/>
<dbReference type="Proteomes" id="UP000478052">
    <property type="component" value="Unassembled WGS sequence"/>
</dbReference>
<reference evidence="2 3" key="1">
    <citation type="submission" date="2019-08" db="EMBL/GenBank/DDBJ databases">
        <title>Whole genome of Aphis craccivora.</title>
        <authorList>
            <person name="Voronova N.V."/>
            <person name="Shulinski R.S."/>
            <person name="Bandarenka Y.V."/>
            <person name="Zhorov D.G."/>
            <person name="Warner D."/>
        </authorList>
    </citation>
    <scope>NUCLEOTIDE SEQUENCE [LARGE SCALE GENOMIC DNA]</scope>
    <source>
        <strain evidence="2">180601</strain>
        <tissue evidence="2">Whole Body</tissue>
    </source>
</reference>
<accession>A0A6G0ZH15</accession>
<keyword evidence="3" id="KW-1185">Reference proteome</keyword>
<sequence>MVTLQGRQKWLRQDTNLNVGVLVVVKSPGRPFMSWQLGRWYKMYNSLLIICIASFQRREDVGYSSGMIEDILDHSINTPRATATAPEYSKRDTPFPRC</sequence>